<name>A0A9D1MPH9_9FIRM</name>
<feature type="domain" description="Aromatic amino acid beta-eliminating lyase/threonine aldolase" evidence="4">
    <location>
        <begin position="19"/>
        <end position="210"/>
    </location>
</feature>
<dbReference type="PANTHER" id="PTHR48097:SF5">
    <property type="entry name" value="LOW SPECIFICITY L-THREONINE ALDOLASE"/>
    <property type="match status" value="1"/>
</dbReference>
<evidence type="ECO:0000256" key="3">
    <source>
        <dbReference type="ARBA" id="ARBA00022898"/>
    </source>
</evidence>
<evidence type="ECO:0000256" key="2">
    <source>
        <dbReference type="ARBA" id="ARBA00006966"/>
    </source>
</evidence>
<sequence>MYSFANDYSEGAHPKILEQIVKTNLEQTGVYFSDEYCSSAETLIKKACGKPKAKVHFFMGGTQANATIISSALRSFQGVYSSALGHINTHEAGAIEYGGHKILTLPDEDGKLTAQQIEFSHQLYLNDPKKEHWVQPKMVYISQPTELGTLYSKQELTALATVCRKYDLFLFLDGARLGYALTSPNNDVSLEDIADLCDVFYIGGTKCGLLFGEAAVIVSPLLQADFHTIMKQHGAVLAKGRLLGLQFETLFTNNLYEQICSYGIKQALRIKNAFQAKGISFYTNSFTNQQFPILTNEQYHILKQKYVMGVWEELPNNRLAIRFCTSWATKESEVSALLADIATL</sequence>
<dbReference type="InterPro" id="IPR001597">
    <property type="entry name" value="ArAA_b-elim_lyase/Thr_aldolase"/>
</dbReference>
<keyword evidence="5" id="KW-0808">Transferase</keyword>
<keyword evidence="3" id="KW-0663">Pyridoxal phosphate</keyword>
<proteinExistence type="inferred from homology"/>
<dbReference type="Pfam" id="PF01212">
    <property type="entry name" value="Beta_elim_lyase"/>
    <property type="match status" value="1"/>
</dbReference>
<comment type="cofactor">
    <cofactor evidence="1">
        <name>pyridoxal 5'-phosphate</name>
        <dbReference type="ChEBI" id="CHEBI:597326"/>
    </cofactor>
</comment>
<dbReference type="SUPFAM" id="SSF53383">
    <property type="entry name" value="PLP-dependent transferases"/>
    <property type="match status" value="1"/>
</dbReference>
<dbReference type="GO" id="GO:0016829">
    <property type="term" value="F:lyase activity"/>
    <property type="evidence" value="ECO:0007669"/>
    <property type="project" value="InterPro"/>
</dbReference>
<dbReference type="InterPro" id="IPR015424">
    <property type="entry name" value="PyrdxlP-dep_Trfase"/>
</dbReference>
<organism evidence="5 6">
    <name type="scientific">Candidatus Avacidaminococcus intestinavium</name>
    <dbReference type="NCBI Taxonomy" id="2840684"/>
    <lineage>
        <taxon>Bacteria</taxon>
        <taxon>Bacillati</taxon>
        <taxon>Bacillota</taxon>
        <taxon>Negativicutes</taxon>
        <taxon>Acidaminococcales</taxon>
        <taxon>Acidaminococcaceae</taxon>
        <taxon>Acidaminococcaceae incertae sedis</taxon>
        <taxon>Candidatus Avacidaminococcus</taxon>
    </lineage>
</organism>
<dbReference type="Gene3D" id="3.90.1150.10">
    <property type="entry name" value="Aspartate Aminotransferase, domain 1"/>
    <property type="match status" value="1"/>
</dbReference>
<protein>
    <submittedName>
        <fullName evidence="5">Aminotransferase class I/II-fold pyridoxal phosphate-dependent enzyme</fullName>
    </submittedName>
</protein>
<evidence type="ECO:0000259" key="4">
    <source>
        <dbReference type="Pfam" id="PF01212"/>
    </source>
</evidence>
<dbReference type="AlphaFoldDB" id="A0A9D1MPH9"/>
<dbReference type="Gene3D" id="3.40.640.10">
    <property type="entry name" value="Type I PLP-dependent aspartate aminotransferase-like (Major domain)"/>
    <property type="match status" value="1"/>
</dbReference>
<comment type="similarity">
    <text evidence="2">Belongs to the threonine aldolase family.</text>
</comment>
<reference evidence="5" key="2">
    <citation type="journal article" date="2021" name="PeerJ">
        <title>Extensive microbial diversity within the chicken gut microbiome revealed by metagenomics and culture.</title>
        <authorList>
            <person name="Gilroy R."/>
            <person name="Ravi A."/>
            <person name="Getino M."/>
            <person name="Pursley I."/>
            <person name="Horton D.L."/>
            <person name="Alikhan N.F."/>
            <person name="Baker D."/>
            <person name="Gharbi K."/>
            <person name="Hall N."/>
            <person name="Watson M."/>
            <person name="Adriaenssens E.M."/>
            <person name="Foster-Nyarko E."/>
            <person name="Jarju S."/>
            <person name="Secka A."/>
            <person name="Antonio M."/>
            <person name="Oren A."/>
            <person name="Chaudhuri R.R."/>
            <person name="La Ragione R."/>
            <person name="Hildebrand F."/>
            <person name="Pallen M.J."/>
        </authorList>
    </citation>
    <scope>NUCLEOTIDE SEQUENCE</scope>
    <source>
        <strain evidence="5">CHK160-1198</strain>
    </source>
</reference>
<evidence type="ECO:0000313" key="5">
    <source>
        <dbReference type="EMBL" id="HIU63901.1"/>
    </source>
</evidence>
<dbReference type="GO" id="GO:0008483">
    <property type="term" value="F:transaminase activity"/>
    <property type="evidence" value="ECO:0007669"/>
    <property type="project" value="UniProtKB-KW"/>
</dbReference>
<dbReference type="Proteomes" id="UP000824099">
    <property type="component" value="Unassembled WGS sequence"/>
</dbReference>
<evidence type="ECO:0000313" key="6">
    <source>
        <dbReference type="Proteomes" id="UP000824099"/>
    </source>
</evidence>
<comment type="caution">
    <text evidence="5">The sequence shown here is derived from an EMBL/GenBank/DDBJ whole genome shotgun (WGS) entry which is preliminary data.</text>
</comment>
<reference evidence="5" key="1">
    <citation type="submission" date="2020-10" db="EMBL/GenBank/DDBJ databases">
        <authorList>
            <person name="Gilroy R."/>
        </authorList>
    </citation>
    <scope>NUCLEOTIDE SEQUENCE</scope>
    <source>
        <strain evidence="5">CHK160-1198</strain>
    </source>
</reference>
<dbReference type="GO" id="GO:0006520">
    <property type="term" value="P:amino acid metabolic process"/>
    <property type="evidence" value="ECO:0007669"/>
    <property type="project" value="InterPro"/>
</dbReference>
<dbReference type="PANTHER" id="PTHR48097">
    <property type="entry name" value="L-THREONINE ALDOLASE-RELATED"/>
    <property type="match status" value="1"/>
</dbReference>
<keyword evidence="5" id="KW-0032">Aminotransferase</keyword>
<dbReference type="EMBL" id="DVNI01000036">
    <property type="protein sequence ID" value="HIU63901.1"/>
    <property type="molecule type" value="Genomic_DNA"/>
</dbReference>
<dbReference type="InterPro" id="IPR015422">
    <property type="entry name" value="PyrdxlP-dep_Trfase_small"/>
</dbReference>
<evidence type="ECO:0000256" key="1">
    <source>
        <dbReference type="ARBA" id="ARBA00001933"/>
    </source>
</evidence>
<accession>A0A9D1MPH9</accession>
<gene>
    <name evidence="5" type="ORF">IAB06_02495</name>
</gene>
<dbReference type="InterPro" id="IPR015421">
    <property type="entry name" value="PyrdxlP-dep_Trfase_major"/>
</dbReference>